<evidence type="ECO:0000256" key="6">
    <source>
        <dbReference type="SAM" id="MobiDB-lite"/>
    </source>
</evidence>
<evidence type="ECO:0000256" key="3">
    <source>
        <dbReference type="ARBA" id="ARBA00022801"/>
    </source>
</evidence>
<feature type="region of interest" description="Disordered" evidence="6">
    <location>
        <begin position="38"/>
        <end position="58"/>
    </location>
</feature>
<evidence type="ECO:0000256" key="5">
    <source>
        <dbReference type="PIRSR" id="PIRSR617867-1"/>
    </source>
</evidence>
<evidence type="ECO:0000259" key="7">
    <source>
        <dbReference type="SMART" id="SM00226"/>
    </source>
</evidence>
<reference evidence="8 9" key="1">
    <citation type="submission" date="2019-11" db="EMBL/GenBank/DDBJ databases">
        <authorList>
            <person name="Khan S.A."/>
            <person name="Jeon C.O."/>
            <person name="Chun B.H."/>
        </authorList>
    </citation>
    <scope>NUCLEOTIDE SEQUENCE [LARGE SCALE GENOMIC DNA]</scope>
    <source>
        <strain evidence="8 9">IMCC 1097</strain>
    </source>
</reference>
<protein>
    <recommendedName>
        <fullName evidence="2">protein-tyrosine-phosphatase</fullName>
        <ecNumber evidence="2">3.1.3.48</ecNumber>
    </recommendedName>
</protein>
<keyword evidence="4" id="KW-0904">Protein phosphatase</keyword>
<dbReference type="AlphaFoldDB" id="A0A5Q2QC32"/>
<dbReference type="RefSeq" id="WP_153713336.1">
    <property type="nucleotide sequence ID" value="NZ_CP045871.1"/>
</dbReference>
<keyword evidence="9" id="KW-1185">Reference proteome</keyword>
<dbReference type="GO" id="GO:0004725">
    <property type="term" value="F:protein tyrosine phosphatase activity"/>
    <property type="evidence" value="ECO:0007669"/>
    <property type="project" value="UniProtKB-EC"/>
</dbReference>
<dbReference type="EC" id="3.1.3.48" evidence="2"/>
<evidence type="ECO:0000256" key="4">
    <source>
        <dbReference type="ARBA" id="ARBA00022912"/>
    </source>
</evidence>
<feature type="active site" evidence="5">
    <location>
        <position position="14"/>
    </location>
</feature>
<dbReference type="Pfam" id="PF01451">
    <property type="entry name" value="LMWPc"/>
    <property type="match status" value="1"/>
</dbReference>
<evidence type="ECO:0000256" key="1">
    <source>
        <dbReference type="ARBA" id="ARBA00011063"/>
    </source>
</evidence>
<organism evidence="8 9">
    <name type="scientific">Litorivicinus lipolyticus</name>
    <dbReference type="NCBI Taxonomy" id="418701"/>
    <lineage>
        <taxon>Bacteria</taxon>
        <taxon>Pseudomonadati</taxon>
        <taxon>Pseudomonadota</taxon>
        <taxon>Gammaproteobacteria</taxon>
        <taxon>Oceanospirillales</taxon>
        <taxon>Litorivicinaceae</taxon>
        <taxon>Litorivicinus</taxon>
    </lineage>
</organism>
<sequence length="153" mass="16418">MSSVLFVCLGNICRSPTAEGVFRVMASKQGVAVSTDSCGTAGWHQGNPPDPRSQAAAKAAGYPIDDLRARQVTLADFDRFDRVVAMDRQNLADLSALQPAGSRAELSLFLDFCDEPQDQVPDPYYGGDDGFAEVIRLVELASHGLLQALQSKS</sequence>
<dbReference type="KEGG" id="llp:GH975_04280"/>
<dbReference type="InterPro" id="IPR023485">
    <property type="entry name" value="Ptyr_pPase"/>
</dbReference>
<gene>
    <name evidence="8" type="ORF">GH975_04280</name>
</gene>
<dbReference type="Gene3D" id="3.40.50.2300">
    <property type="match status" value="1"/>
</dbReference>
<keyword evidence="3" id="KW-0378">Hydrolase</keyword>
<name>A0A5Q2QC32_9GAMM</name>
<dbReference type="InterPro" id="IPR017867">
    <property type="entry name" value="Tyr_phospatase_low_mol_wt"/>
</dbReference>
<dbReference type="CDD" id="cd16343">
    <property type="entry name" value="LMWPTP"/>
    <property type="match status" value="1"/>
</dbReference>
<dbReference type="PRINTS" id="PR00719">
    <property type="entry name" value="LMWPTPASE"/>
</dbReference>
<evidence type="ECO:0000313" key="8">
    <source>
        <dbReference type="EMBL" id="QGG79832.1"/>
    </source>
</evidence>
<feature type="domain" description="Phosphotyrosine protein phosphatase I" evidence="7">
    <location>
        <begin position="2"/>
        <end position="148"/>
    </location>
</feature>
<dbReference type="SMART" id="SM00226">
    <property type="entry name" value="LMWPc"/>
    <property type="match status" value="1"/>
</dbReference>
<comment type="similarity">
    <text evidence="1">Belongs to the low molecular weight phosphotyrosine protein phosphatase family.</text>
</comment>
<feature type="active site" description="Nucleophile" evidence="5">
    <location>
        <position position="8"/>
    </location>
</feature>
<dbReference type="Proteomes" id="UP000388235">
    <property type="component" value="Chromosome"/>
</dbReference>
<feature type="active site" description="Proton donor" evidence="5">
    <location>
        <position position="122"/>
    </location>
</feature>
<dbReference type="PANTHER" id="PTHR11717">
    <property type="entry name" value="LOW MOLECULAR WEIGHT PROTEIN TYROSINE PHOSPHATASE"/>
    <property type="match status" value="1"/>
</dbReference>
<dbReference type="SUPFAM" id="SSF52788">
    <property type="entry name" value="Phosphotyrosine protein phosphatases I"/>
    <property type="match status" value="1"/>
</dbReference>
<accession>A0A5Q2QC32</accession>
<evidence type="ECO:0000313" key="9">
    <source>
        <dbReference type="Proteomes" id="UP000388235"/>
    </source>
</evidence>
<dbReference type="OrthoDB" id="9784339at2"/>
<dbReference type="InterPro" id="IPR036196">
    <property type="entry name" value="Ptyr_pPase_sf"/>
</dbReference>
<dbReference type="EMBL" id="CP045871">
    <property type="protein sequence ID" value="QGG79832.1"/>
    <property type="molecule type" value="Genomic_DNA"/>
</dbReference>
<dbReference type="PANTHER" id="PTHR11717:SF7">
    <property type="entry name" value="LOW MOLECULAR WEIGHT PHOSPHOTYROSINE PROTEIN PHOSPHATASE"/>
    <property type="match status" value="1"/>
</dbReference>
<dbReference type="InterPro" id="IPR050438">
    <property type="entry name" value="LMW_PTPase"/>
</dbReference>
<evidence type="ECO:0000256" key="2">
    <source>
        <dbReference type="ARBA" id="ARBA00013064"/>
    </source>
</evidence>
<proteinExistence type="inferred from homology"/>